<dbReference type="Proteomes" id="UP001049518">
    <property type="component" value="Chromosome"/>
</dbReference>
<name>A0ABX8QXX9_9ACTN</name>
<organism evidence="2 3">
    <name type="scientific">Actinomadura graeca</name>
    <dbReference type="NCBI Taxonomy" id="2750812"/>
    <lineage>
        <taxon>Bacteria</taxon>
        <taxon>Bacillati</taxon>
        <taxon>Actinomycetota</taxon>
        <taxon>Actinomycetes</taxon>
        <taxon>Streptosporangiales</taxon>
        <taxon>Thermomonosporaceae</taxon>
        <taxon>Actinomadura</taxon>
    </lineage>
</organism>
<keyword evidence="3" id="KW-1185">Reference proteome</keyword>
<feature type="compositionally biased region" description="Polar residues" evidence="1">
    <location>
        <begin position="66"/>
        <end position="77"/>
    </location>
</feature>
<sequence>MAEQMPNSWDATSPEASVNHSPRLLRPDPFFTRTLRCWPSSTHSTSNVNAQGITQSADRQHANRQLHFSSIPSSSGT</sequence>
<dbReference type="EMBL" id="CP059572">
    <property type="protein sequence ID" value="QXJ23640.1"/>
    <property type="molecule type" value="Genomic_DNA"/>
</dbReference>
<feature type="compositionally biased region" description="Polar residues" evidence="1">
    <location>
        <begin position="1"/>
        <end position="20"/>
    </location>
</feature>
<evidence type="ECO:0000313" key="2">
    <source>
        <dbReference type="EMBL" id="QXJ23640.1"/>
    </source>
</evidence>
<evidence type="ECO:0000256" key="1">
    <source>
        <dbReference type="SAM" id="MobiDB-lite"/>
    </source>
</evidence>
<gene>
    <name evidence="2" type="ORF">AGRA3207_004823</name>
</gene>
<dbReference type="RefSeq" id="WP_231329328.1">
    <property type="nucleotide sequence ID" value="NZ_CP059572.1"/>
</dbReference>
<evidence type="ECO:0000313" key="3">
    <source>
        <dbReference type="Proteomes" id="UP001049518"/>
    </source>
</evidence>
<feature type="region of interest" description="Disordered" evidence="1">
    <location>
        <begin position="40"/>
        <end position="77"/>
    </location>
</feature>
<feature type="region of interest" description="Disordered" evidence="1">
    <location>
        <begin position="1"/>
        <end position="25"/>
    </location>
</feature>
<accession>A0ABX8QXX9</accession>
<proteinExistence type="predicted"/>
<reference evidence="2" key="1">
    <citation type="submission" date="2020-07" db="EMBL/GenBank/DDBJ databases">
        <authorList>
            <person name="Tarantini F.S."/>
            <person name="Hong K.W."/>
            <person name="Chan K.G."/>
        </authorList>
    </citation>
    <scope>NUCLEOTIDE SEQUENCE</scope>
    <source>
        <strain evidence="2">32-07</strain>
    </source>
</reference>
<protein>
    <submittedName>
        <fullName evidence="2">Uncharacterized protein</fullName>
    </submittedName>
</protein>
<feature type="compositionally biased region" description="Polar residues" evidence="1">
    <location>
        <begin position="40"/>
        <end position="57"/>
    </location>
</feature>